<reference evidence="3" key="1">
    <citation type="submission" date="2017-04" db="EMBL/GenBank/DDBJ databases">
        <authorList>
            <person name="Varghese N."/>
            <person name="Submissions S."/>
        </authorList>
    </citation>
    <scope>NUCLEOTIDE SEQUENCE [LARGE SCALE GENOMIC DNA]</scope>
    <source>
        <strain evidence="3">UI2</strain>
    </source>
</reference>
<organism evidence="2 3">
    <name type="scientific">Sphingopyxis terrae subsp. ummariensis</name>
    <dbReference type="NCBI Taxonomy" id="429001"/>
    <lineage>
        <taxon>Bacteria</taxon>
        <taxon>Pseudomonadati</taxon>
        <taxon>Pseudomonadota</taxon>
        <taxon>Alphaproteobacteria</taxon>
        <taxon>Sphingomonadales</taxon>
        <taxon>Sphingomonadaceae</taxon>
        <taxon>Sphingopyxis</taxon>
    </lineage>
</organism>
<dbReference type="Proteomes" id="UP000194469">
    <property type="component" value="Unassembled WGS sequence"/>
</dbReference>
<proteinExistence type="predicted"/>
<evidence type="ECO:0000313" key="3">
    <source>
        <dbReference type="Proteomes" id="UP000194469"/>
    </source>
</evidence>
<gene>
    <name evidence="2" type="ORF">SAMN06295984_0072</name>
</gene>
<dbReference type="EMBL" id="FXWL01000001">
    <property type="protein sequence ID" value="SMQ58178.1"/>
    <property type="molecule type" value="Genomic_DNA"/>
</dbReference>
<dbReference type="AlphaFoldDB" id="A0A1Y6E609"/>
<evidence type="ECO:0000256" key="1">
    <source>
        <dbReference type="SAM" id="MobiDB-lite"/>
    </source>
</evidence>
<dbReference type="RefSeq" id="WP_156001419.1">
    <property type="nucleotide sequence ID" value="NZ_FXWL01000001.1"/>
</dbReference>
<sequence length="48" mass="5265">MTTTLPDPKPHPGPEAAASVKRPAPCVGLFGWRKCDDAPRDEHPRTRT</sequence>
<feature type="region of interest" description="Disordered" evidence="1">
    <location>
        <begin position="1"/>
        <end position="22"/>
    </location>
</feature>
<dbReference type="GeneID" id="303003519"/>
<keyword evidence="3" id="KW-1185">Reference proteome</keyword>
<protein>
    <submittedName>
        <fullName evidence="2">Uncharacterized protein</fullName>
    </submittedName>
</protein>
<name>A0A1Y6E609_9SPHN</name>
<evidence type="ECO:0000313" key="2">
    <source>
        <dbReference type="EMBL" id="SMQ58178.1"/>
    </source>
</evidence>
<accession>A0A1Y6E609</accession>